<proteinExistence type="predicted"/>
<dbReference type="SUPFAM" id="SSF48695">
    <property type="entry name" value="Multiheme cytochromes"/>
    <property type="match status" value="1"/>
</dbReference>
<dbReference type="PANTHER" id="PTHR39425:SF1">
    <property type="entry name" value="CYTOCHROME C7-LIKE DOMAIN-CONTAINING PROTEIN"/>
    <property type="match status" value="1"/>
</dbReference>
<dbReference type="InterPro" id="IPR036280">
    <property type="entry name" value="Multihaem_cyt_sf"/>
</dbReference>
<dbReference type="OrthoDB" id="9814800at2"/>
<evidence type="ECO:0000313" key="3">
    <source>
        <dbReference type="EMBL" id="TCS60927.1"/>
    </source>
</evidence>
<dbReference type="RefSeq" id="WP_132939748.1">
    <property type="nucleotide sequence ID" value="NZ_CP119676.1"/>
</dbReference>
<reference evidence="3 4" key="1">
    <citation type="submission" date="2019-03" db="EMBL/GenBank/DDBJ databases">
        <title>Genomic Encyclopedia of Type Strains, Phase IV (KMG-IV): sequencing the most valuable type-strain genomes for metagenomic binning, comparative biology and taxonomic classification.</title>
        <authorList>
            <person name="Goeker M."/>
        </authorList>
    </citation>
    <scope>NUCLEOTIDE SEQUENCE [LARGE SCALE GENOMIC DNA]</scope>
    <source>
        <strain evidence="3 4">DSM 101688</strain>
    </source>
</reference>
<evidence type="ECO:0000256" key="1">
    <source>
        <dbReference type="ARBA" id="ARBA00022723"/>
    </source>
</evidence>
<dbReference type="CDD" id="cd08168">
    <property type="entry name" value="Cytochrom_C3"/>
    <property type="match status" value="1"/>
</dbReference>
<sequence length="213" mass="23581">MPPPTMRRKKIPWLPIIMVLGAIGAVLVIGAQYTDRGLRDAAPRAKGANVAGAITPTDTFKGDLIVQPIAFSHKIHAKDNGINCLYCHTYARRSKVAGIPPTSKCMGCHTVIATDKPEIIKLTKMWENRTPPLWKKINDLPDFVHFSHEKHLRRFLFDNAGQPVERADQVCAMCHGDVKNMTVDVKSKPLTMGFCTRCHEANKGPSSCTACHK</sequence>
<keyword evidence="2" id="KW-1133">Transmembrane helix</keyword>
<keyword evidence="4" id="KW-1185">Reference proteome</keyword>
<dbReference type="EMBL" id="SLZW01000009">
    <property type="protein sequence ID" value="TCS60927.1"/>
    <property type="molecule type" value="Genomic_DNA"/>
</dbReference>
<keyword evidence="2" id="KW-0812">Transmembrane</keyword>
<dbReference type="PRINTS" id="PR00609">
    <property type="entry name" value="CYTOCHROMEC3"/>
</dbReference>
<accession>A0A4R3J6C8</accession>
<dbReference type="Proteomes" id="UP000295304">
    <property type="component" value="Unassembled WGS sequence"/>
</dbReference>
<evidence type="ECO:0000256" key="2">
    <source>
        <dbReference type="SAM" id="Phobius"/>
    </source>
</evidence>
<name>A0A4R3J6C8_9PROT</name>
<protein>
    <submittedName>
        <fullName evidence="3">Quinol:cytochrome c oxidoreductase pentaheme cytochrome subunit</fullName>
    </submittedName>
</protein>
<dbReference type="GO" id="GO:0009055">
    <property type="term" value="F:electron transfer activity"/>
    <property type="evidence" value="ECO:0007669"/>
    <property type="project" value="InterPro"/>
</dbReference>
<dbReference type="GO" id="GO:0046872">
    <property type="term" value="F:metal ion binding"/>
    <property type="evidence" value="ECO:0007669"/>
    <property type="project" value="UniProtKB-KW"/>
</dbReference>
<comment type="caution">
    <text evidence="3">The sequence shown here is derived from an EMBL/GenBank/DDBJ whole genome shotgun (WGS) entry which is preliminary data.</text>
</comment>
<keyword evidence="1" id="KW-0479">Metal-binding</keyword>
<dbReference type="PANTHER" id="PTHR39425">
    <property type="entry name" value="LIPOPROTEIN CYTOCHROME C"/>
    <property type="match status" value="1"/>
</dbReference>
<evidence type="ECO:0000313" key="4">
    <source>
        <dbReference type="Proteomes" id="UP000295304"/>
    </source>
</evidence>
<dbReference type="InterPro" id="IPR002322">
    <property type="entry name" value="Cyt_c_III"/>
</dbReference>
<feature type="transmembrane region" description="Helical" evidence="2">
    <location>
        <begin position="12"/>
        <end position="33"/>
    </location>
</feature>
<organism evidence="3 4">
    <name type="scientific">Varunaivibrio sulfuroxidans</name>
    <dbReference type="NCBI Taxonomy" id="1773489"/>
    <lineage>
        <taxon>Bacteria</taxon>
        <taxon>Pseudomonadati</taxon>
        <taxon>Pseudomonadota</taxon>
        <taxon>Alphaproteobacteria</taxon>
        <taxon>Rhodospirillales</taxon>
        <taxon>Magnetovibrionaceae</taxon>
        <taxon>Varunaivibrio</taxon>
    </lineage>
</organism>
<gene>
    <name evidence="3" type="ORF">EDD55_10987</name>
</gene>
<keyword evidence="2" id="KW-0472">Membrane</keyword>
<dbReference type="AlphaFoldDB" id="A0A4R3J6C8"/>
<dbReference type="Gene3D" id="3.90.10.10">
    <property type="entry name" value="Cytochrome C3"/>
    <property type="match status" value="2"/>
</dbReference>
<dbReference type="GO" id="GO:0020037">
    <property type="term" value="F:heme binding"/>
    <property type="evidence" value="ECO:0007669"/>
    <property type="project" value="InterPro"/>
</dbReference>